<dbReference type="InterPro" id="IPR041083">
    <property type="entry name" value="AAA_lid_10"/>
</dbReference>
<dbReference type="Proteomes" id="UP001549920">
    <property type="component" value="Unassembled WGS sequence"/>
</dbReference>
<dbReference type="PANTHER" id="PTHR10763:SF23">
    <property type="entry name" value="ORIGIN RECOGNITION COMPLEX SUBUNIT 1"/>
    <property type="match status" value="1"/>
</dbReference>
<comment type="caution">
    <text evidence="10">The sequence shown here is derived from an EMBL/GenBank/DDBJ whole genome shotgun (WGS) entry which is preliminary data.</text>
</comment>
<comment type="subcellular location">
    <subcellularLocation>
        <location evidence="1 7">Nucleus</location>
    </subcellularLocation>
</comment>
<dbReference type="InterPro" id="IPR043151">
    <property type="entry name" value="BAH_sf"/>
</dbReference>
<comment type="function">
    <text evidence="7">Component of the origin recognition complex (ORC) that binds origins of replication. DNA-binding is ATP-dependent, however specific DNA sequences that define origins of replication have not been identified so far. ORC is required to assemble the pre-replication complex necessary to initiate DNA replication.</text>
</comment>
<dbReference type="Gene3D" id="1.10.8.60">
    <property type="match status" value="1"/>
</dbReference>
<evidence type="ECO:0000256" key="6">
    <source>
        <dbReference type="ARBA" id="ARBA00023242"/>
    </source>
</evidence>
<feature type="region of interest" description="Disordered" evidence="8">
    <location>
        <begin position="241"/>
        <end position="267"/>
    </location>
</feature>
<evidence type="ECO:0000313" key="11">
    <source>
        <dbReference type="Proteomes" id="UP001549920"/>
    </source>
</evidence>
<dbReference type="Pfam" id="PF17872">
    <property type="entry name" value="AAA_lid_10"/>
    <property type="match status" value="1"/>
</dbReference>
<dbReference type="EMBL" id="JBEUOH010000019">
    <property type="protein sequence ID" value="KAL0870031.1"/>
    <property type="molecule type" value="Genomic_DNA"/>
</dbReference>
<comment type="similarity">
    <text evidence="2 7">Belongs to the ORC1 family.</text>
</comment>
<dbReference type="InterPro" id="IPR027417">
    <property type="entry name" value="P-loop_NTPase"/>
</dbReference>
<gene>
    <name evidence="10" type="ORF">ABMA27_006203</name>
</gene>
<dbReference type="CDD" id="cd00009">
    <property type="entry name" value="AAA"/>
    <property type="match status" value="1"/>
</dbReference>
<dbReference type="Pfam" id="PF00004">
    <property type="entry name" value="AAA"/>
    <property type="match status" value="1"/>
</dbReference>
<name>A0ABR3HI14_LOXSC</name>
<protein>
    <recommendedName>
        <fullName evidence="3 7">Origin recognition complex subunit 1</fullName>
    </recommendedName>
</protein>
<evidence type="ECO:0000259" key="9">
    <source>
        <dbReference type="PROSITE" id="PS51038"/>
    </source>
</evidence>
<dbReference type="InterPro" id="IPR003959">
    <property type="entry name" value="ATPase_AAA_core"/>
</dbReference>
<keyword evidence="4 7" id="KW-0235">DNA replication</keyword>
<dbReference type="PANTHER" id="PTHR10763">
    <property type="entry name" value="CELL DIVISION CONTROL PROTEIN 6-RELATED"/>
    <property type="match status" value="1"/>
</dbReference>
<dbReference type="SUPFAM" id="SSF52540">
    <property type="entry name" value="P-loop containing nucleoside triphosphate hydrolases"/>
    <property type="match status" value="1"/>
</dbReference>
<feature type="region of interest" description="Disordered" evidence="8">
    <location>
        <begin position="295"/>
        <end position="317"/>
    </location>
</feature>
<evidence type="ECO:0000256" key="4">
    <source>
        <dbReference type="ARBA" id="ARBA00022705"/>
    </source>
</evidence>
<evidence type="ECO:0000313" key="10">
    <source>
        <dbReference type="EMBL" id="KAL0870031.1"/>
    </source>
</evidence>
<feature type="region of interest" description="Disordered" evidence="8">
    <location>
        <begin position="342"/>
        <end position="446"/>
    </location>
</feature>
<dbReference type="Pfam" id="PF01426">
    <property type="entry name" value="BAH"/>
    <property type="match status" value="1"/>
</dbReference>
<keyword evidence="11" id="KW-1185">Reference proteome</keyword>
<dbReference type="PROSITE" id="PS51038">
    <property type="entry name" value="BAH"/>
    <property type="match status" value="1"/>
</dbReference>
<evidence type="ECO:0000256" key="8">
    <source>
        <dbReference type="SAM" id="MobiDB-lite"/>
    </source>
</evidence>
<keyword evidence="5 7" id="KW-0238">DNA-binding</keyword>
<reference evidence="10 11" key="1">
    <citation type="submission" date="2024-06" db="EMBL/GenBank/DDBJ databases">
        <title>A chromosome-level genome assembly of beet webworm, Loxostege sticticalis.</title>
        <authorList>
            <person name="Zhang Y."/>
        </authorList>
    </citation>
    <scope>NUCLEOTIDE SEQUENCE [LARGE SCALE GENOMIC DNA]</scope>
    <source>
        <strain evidence="10">AQ026</strain>
        <tissue evidence="10">Whole body</tissue>
    </source>
</reference>
<dbReference type="InterPro" id="IPR001025">
    <property type="entry name" value="BAH_dom"/>
</dbReference>
<feature type="domain" description="BAH" evidence="9">
    <location>
        <begin position="40"/>
        <end position="172"/>
    </location>
</feature>
<evidence type="ECO:0000256" key="2">
    <source>
        <dbReference type="ARBA" id="ARBA00008398"/>
    </source>
</evidence>
<accession>A0ABR3HI14</accession>
<proteinExistence type="inferred from homology"/>
<evidence type="ECO:0000256" key="1">
    <source>
        <dbReference type="ARBA" id="ARBA00004123"/>
    </source>
</evidence>
<dbReference type="SMART" id="SM00439">
    <property type="entry name" value="BAH"/>
    <property type="match status" value="1"/>
</dbReference>
<dbReference type="InterPro" id="IPR050311">
    <property type="entry name" value="ORC1/CDC6"/>
</dbReference>
<dbReference type="SMART" id="SM00382">
    <property type="entry name" value="AAA"/>
    <property type="match status" value="1"/>
</dbReference>
<evidence type="ECO:0000256" key="5">
    <source>
        <dbReference type="ARBA" id="ARBA00023125"/>
    </source>
</evidence>
<sequence>MPRKSTVKVKPVVWLSEEVVNKQNLSNSFKYYDKFQFKNLIAGINDFVLVSNADAAEPDTEEGCDAARILALYEDSSNKNDPFRAKVQWYSKPADLPNWCFDKMEPIKFLEREVIEDHRPFDTDVSIETFFKKCTITLTVTKDTEVDVTKTPYHYICRYRLMSMSKRKVNIEPVMEEERKALQLLSTPMKSLSTPNRTPKTPSSLVKRMSRVSIQDQKNWSVSKNDGTKLLLKRAILADKTEKDSPKKTPKATPISTPTIETPKSSKKLSKYNIEEALSMELRENSDDELPTLIIRQHVPTTPKRKQSLSKASDDTPKKVLVFEEDDKEAYSTRSGRVIKNPINYIEDDSSPVKRTPRAKNPVSYMEDDSSPVKRTPRASSARARTQVNYMEEDSSPVKRTPRKSVRKVPDPDDDDEFKPIPKTPRTPRTPRVSKATPAKTPKRSVTRRIMTSELTPSLRERAHSIETINDYIKDNKSLPGRESQMDEILSFVRNKLLDGTSGCMYISGVPGTGKTATVCSALKILKEEDDLPDFQLVEVNGMRIAEPRQAYVQIYKQLTGKTVVWEQACSILEKRFTNPGPRRTPTVLLVDELDALCTRRQDVLYSIMEWAAHNTALLTVLAVANTMDLPERALASRVASRLGLTRLTFPPYTHTQLQTIVATRLAGANVTPDAVQLIARKVAAVSGDARRALALCTRALELAGPGGAGLAQVQQALGEAASSAAVRAIRACAPAERLMLRAVAAEVERTGTDETTLSRALSTAAAIVALDGRPYRAAPSVRAPTPAQAHAICARLAAVKLLLLEPKPSEPRLLLNVSADDVHYATRQITV</sequence>
<keyword evidence="6 7" id="KW-0539">Nucleus</keyword>
<comment type="subunit">
    <text evidence="7">ORC is composed of six subunits.</text>
</comment>
<evidence type="ECO:0000256" key="7">
    <source>
        <dbReference type="RuleBase" id="RU365058"/>
    </source>
</evidence>
<keyword evidence="7" id="KW-0067">ATP-binding</keyword>
<keyword evidence="7" id="KW-0547">Nucleotide-binding</keyword>
<evidence type="ECO:0000256" key="3">
    <source>
        <dbReference type="ARBA" id="ARBA00019081"/>
    </source>
</evidence>
<dbReference type="Gene3D" id="3.40.50.300">
    <property type="entry name" value="P-loop containing nucleotide triphosphate hydrolases"/>
    <property type="match status" value="1"/>
</dbReference>
<dbReference type="InterPro" id="IPR003593">
    <property type="entry name" value="AAA+_ATPase"/>
</dbReference>
<dbReference type="Gene3D" id="2.30.30.490">
    <property type="match status" value="1"/>
</dbReference>
<feature type="compositionally biased region" description="Polar residues" evidence="8">
    <location>
        <begin position="254"/>
        <end position="263"/>
    </location>
</feature>
<organism evidence="10 11">
    <name type="scientific">Loxostege sticticalis</name>
    <name type="common">Beet webworm moth</name>
    <dbReference type="NCBI Taxonomy" id="481309"/>
    <lineage>
        <taxon>Eukaryota</taxon>
        <taxon>Metazoa</taxon>
        <taxon>Ecdysozoa</taxon>
        <taxon>Arthropoda</taxon>
        <taxon>Hexapoda</taxon>
        <taxon>Insecta</taxon>
        <taxon>Pterygota</taxon>
        <taxon>Neoptera</taxon>
        <taxon>Endopterygota</taxon>
        <taxon>Lepidoptera</taxon>
        <taxon>Glossata</taxon>
        <taxon>Ditrysia</taxon>
        <taxon>Pyraloidea</taxon>
        <taxon>Crambidae</taxon>
        <taxon>Pyraustinae</taxon>
        <taxon>Loxostege</taxon>
    </lineage>
</organism>